<feature type="region of interest" description="Disordered" evidence="5">
    <location>
        <begin position="129"/>
        <end position="170"/>
    </location>
</feature>
<dbReference type="Proteomes" id="UP000077521">
    <property type="component" value="Unassembled WGS sequence"/>
</dbReference>
<feature type="compositionally biased region" description="Basic and acidic residues" evidence="5">
    <location>
        <begin position="58"/>
        <end position="68"/>
    </location>
</feature>
<reference evidence="6" key="2">
    <citation type="journal article" date="2019" name="IMA Fungus">
        <title>Genome sequencing and comparison of five Tilletia species to identify candidate genes for the detection of regulated species infecting wheat.</title>
        <authorList>
            <person name="Nguyen H.D.T."/>
            <person name="Sultana T."/>
            <person name="Kesanakurti P."/>
            <person name="Hambleton S."/>
        </authorList>
    </citation>
    <scope>NUCLEOTIDE SEQUENCE</scope>
    <source>
        <strain evidence="6">DAOMC 236416</strain>
    </source>
</reference>
<keyword evidence="7" id="KW-1185">Reference proteome</keyword>
<feature type="region of interest" description="Disordered" evidence="5">
    <location>
        <begin position="1"/>
        <end position="86"/>
    </location>
</feature>
<dbReference type="Pfam" id="PF15341">
    <property type="entry name" value="SLX9"/>
    <property type="match status" value="1"/>
</dbReference>
<evidence type="ECO:0000313" key="6">
    <source>
        <dbReference type="EMBL" id="KAE8254396.1"/>
    </source>
</evidence>
<keyword evidence="4" id="KW-0539">Nucleus</keyword>
<feature type="compositionally biased region" description="Low complexity" evidence="5">
    <location>
        <begin position="36"/>
        <end position="51"/>
    </location>
</feature>
<accession>A0A177TUL1</accession>
<comment type="similarity">
    <text evidence="2">Belongs to the SLX9 family.</text>
</comment>
<gene>
    <name evidence="6" type="ORF">A4X13_0g3437</name>
</gene>
<proteinExistence type="inferred from homology"/>
<name>A0A177TUL1_9BASI</name>
<dbReference type="InterPro" id="IPR028160">
    <property type="entry name" value="Slx9-like"/>
</dbReference>
<dbReference type="AlphaFoldDB" id="A0A177TUL1"/>
<evidence type="ECO:0000256" key="3">
    <source>
        <dbReference type="ARBA" id="ARBA00021321"/>
    </source>
</evidence>
<dbReference type="GO" id="GO:0000462">
    <property type="term" value="P:maturation of SSU-rRNA from tricistronic rRNA transcript (SSU-rRNA, 5.8S rRNA, LSU-rRNA)"/>
    <property type="evidence" value="ECO:0007669"/>
    <property type="project" value="InterPro"/>
</dbReference>
<protein>
    <recommendedName>
        <fullName evidence="3">Ribosome biogenesis protein SLX9</fullName>
    </recommendedName>
</protein>
<comment type="caution">
    <text evidence="6">The sequence shown here is derived from an EMBL/GenBank/DDBJ whole genome shotgun (WGS) entry which is preliminary data.</text>
</comment>
<dbReference type="GO" id="GO:0030688">
    <property type="term" value="C:preribosome, small subunit precursor"/>
    <property type="evidence" value="ECO:0007669"/>
    <property type="project" value="InterPro"/>
</dbReference>
<evidence type="ECO:0000256" key="4">
    <source>
        <dbReference type="ARBA" id="ARBA00023242"/>
    </source>
</evidence>
<dbReference type="EMBL" id="LWDF02000192">
    <property type="protein sequence ID" value="KAE8254396.1"/>
    <property type="molecule type" value="Genomic_DNA"/>
</dbReference>
<evidence type="ECO:0000256" key="1">
    <source>
        <dbReference type="ARBA" id="ARBA00004604"/>
    </source>
</evidence>
<dbReference type="GO" id="GO:0030686">
    <property type="term" value="C:90S preribosome"/>
    <property type="evidence" value="ECO:0007669"/>
    <property type="project" value="InterPro"/>
</dbReference>
<evidence type="ECO:0000256" key="2">
    <source>
        <dbReference type="ARBA" id="ARBA00011022"/>
    </source>
</evidence>
<comment type="subcellular location">
    <subcellularLocation>
        <location evidence="1">Nucleus</location>
        <location evidence="1">Nucleolus</location>
    </subcellularLocation>
</comment>
<evidence type="ECO:0000313" key="7">
    <source>
        <dbReference type="Proteomes" id="UP000077521"/>
    </source>
</evidence>
<dbReference type="GO" id="GO:0005730">
    <property type="term" value="C:nucleolus"/>
    <property type="evidence" value="ECO:0007669"/>
    <property type="project" value="UniProtKB-SubCell"/>
</dbReference>
<sequence length="219" mass="23598">MARTLDLPKRGALPRKRSSLSKGVRDSSSGLEGKKLSTATKPSSSSTSDESPFQPLNKAEKRALKRNELMQSIGAPASQTQARLASLPPYLLSKSALRRQKRKGKEQLAGNVEGMKDVVSAVEEVQMSQAEAEEEEDKWAGKVGAPEKRKVQIGEEEEVMGAGGSKPAISAKKRKQVLAAELGRQQHILADPAFSKSPFAALRQHARNAMAFAQEPPSG</sequence>
<organism evidence="6 7">
    <name type="scientific">Tilletia indica</name>
    <dbReference type="NCBI Taxonomy" id="43049"/>
    <lineage>
        <taxon>Eukaryota</taxon>
        <taxon>Fungi</taxon>
        <taxon>Dikarya</taxon>
        <taxon>Basidiomycota</taxon>
        <taxon>Ustilaginomycotina</taxon>
        <taxon>Exobasidiomycetes</taxon>
        <taxon>Tilletiales</taxon>
        <taxon>Tilletiaceae</taxon>
        <taxon>Tilletia</taxon>
    </lineage>
</organism>
<evidence type="ECO:0000256" key="5">
    <source>
        <dbReference type="SAM" id="MobiDB-lite"/>
    </source>
</evidence>
<reference evidence="6" key="1">
    <citation type="submission" date="2016-04" db="EMBL/GenBank/DDBJ databases">
        <authorList>
            <person name="Nguyen H.D."/>
            <person name="Samba Siva P."/>
            <person name="Cullis J."/>
            <person name="Levesque C.A."/>
            <person name="Hambleton S."/>
        </authorList>
    </citation>
    <scope>NUCLEOTIDE SEQUENCE</scope>
    <source>
        <strain evidence="6">DAOMC 236416</strain>
    </source>
</reference>